<feature type="domain" description="WKF" evidence="2">
    <location>
        <begin position="72"/>
        <end position="140"/>
    </location>
</feature>
<dbReference type="RefSeq" id="XP_008861783.1">
    <property type="nucleotide sequence ID" value="XM_008863561.1"/>
</dbReference>
<dbReference type="AlphaFoldDB" id="A0A024UWQ5"/>
<dbReference type="VEuPathDB" id="FungiDB:H310_00691"/>
<dbReference type="STRING" id="157072.A0A024UWQ5"/>
<dbReference type="InterPro" id="IPR019327">
    <property type="entry name" value="WKF"/>
</dbReference>
<evidence type="ECO:0000313" key="3">
    <source>
        <dbReference type="EMBL" id="ETW10372.1"/>
    </source>
</evidence>
<feature type="region of interest" description="Disordered" evidence="1">
    <location>
        <begin position="1"/>
        <end position="63"/>
    </location>
</feature>
<evidence type="ECO:0000256" key="1">
    <source>
        <dbReference type="SAM" id="MobiDB-lite"/>
    </source>
</evidence>
<reference evidence="3" key="1">
    <citation type="submission" date="2013-12" db="EMBL/GenBank/DDBJ databases">
        <title>The Genome Sequence of Aphanomyces invadans NJM9701.</title>
        <authorList>
            <consortium name="The Broad Institute Genomics Platform"/>
            <person name="Russ C."/>
            <person name="Tyler B."/>
            <person name="van West P."/>
            <person name="Dieguez-Uribeondo J."/>
            <person name="Young S.K."/>
            <person name="Zeng Q."/>
            <person name="Gargeya S."/>
            <person name="Fitzgerald M."/>
            <person name="Abouelleil A."/>
            <person name="Alvarado L."/>
            <person name="Chapman S.B."/>
            <person name="Gainer-Dewar J."/>
            <person name="Goldberg J."/>
            <person name="Griggs A."/>
            <person name="Gujja S."/>
            <person name="Hansen M."/>
            <person name="Howarth C."/>
            <person name="Imamovic A."/>
            <person name="Ireland A."/>
            <person name="Larimer J."/>
            <person name="McCowan C."/>
            <person name="Murphy C."/>
            <person name="Pearson M."/>
            <person name="Poon T.W."/>
            <person name="Priest M."/>
            <person name="Roberts A."/>
            <person name="Saif S."/>
            <person name="Shea T."/>
            <person name="Sykes S."/>
            <person name="Wortman J."/>
            <person name="Nusbaum C."/>
            <person name="Birren B."/>
        </authorList>
    </citation>
    <scope>NUCLEOTIDE SEQUENCE [LARGE SCALE GENOMIC DNA]</scope>
    <source>
        <strain evidence="3">NJM9701</strain>
    </source>
</reference>
<dbReference type="EMBL" id="KI913952">
    <property type="protein sequence ID" value="ETW10372.1"/>
    <property type="molecule type" value="Genomic_DNA"/>
</dbReference>
<evidence type="ECO:0000259" key="2">
    <source>
        <dbReference type="Pfam" id="PF10180"/>
    </source>
</evidence>
<organism evidence="3">
    <name type="scientific">Aphanomyces invadans</name>
    <dbReference type="NCBI Taxonomy" id="157072"/>
    <lineage>
        <taxon>Eukaryota</taxon>
        <taxon>Sar</taxon>
        <taxon>Stramenopiles</taxon>
        <taxon>Oomycota</taxon>
        <taxon>Saprolegniomycetes</taxon>
        <taxon>Saprolegniales</taxon>
        <taxon>Verrucalvaceae</taxon>
        <taxon>Aphanomyces</taxon>
    </lineage>
</organism>
<sequence length="177" mass="20504">MVGFQIGAKGKMGGKRRRNTGEAAKKRFKLEKENDGGAPKEDPVGEKAAVTGNHNDTENKPPAELIQEAKYYLESYRNRDKPRTADEPEWRFKKAKQVWILRWMYRADVVNKALFTIVLEYLEGMQGTARERVLRDAQQVVEELSKLEKVDEKDQTLQQKLERRKLKRAFQVAKILA</sequence>
<proteinExistence type="predicted"/>
<accession>A0A024UWQ5</accession>
<name>A0A024UWQ5_9STRA</name>
<dbReference type="PANTHER" id="PTHR22306:SF2">
    <property type="entry name" value="CHROMOSOME 7 OPEN READING FRAME 50"/>
    <property type="match status" value="1"/>
</dbReference>
<dbReference type="OrthoDB" id="10261563at2759"/>
<dbReference type="GeneID" id="20077741"/>
<dbReference type="PANTHER" id="PTHR22306">
    <property type="entry name" value="CHROMOSOME 7 OPEN READING FRAME 50"/>
    <property type="match status" value="1"/>
</dbReference>
<gene>
    <name evidence="3" type="ORF">H310_00691</name>
</gene>
<protein>
    <recommendedName>
        <fullName evidence="2">WKF domain-containing protein</fullName>
    </recommendedName>
</protein>
<dbReference type="Pfam" id="PF10180">
    <property type="entry name" value="WKF"/>
    <property type="match status" value="1"/>
</dbReference>
<feature type="compositionally biased region" description="Basic and acidic residues" evidence="1">
    <location>
        <begin position="19"/>
        <end position="45"/>
    </location>
</feature>